<keyword evidence="4" id="KW-0804">Transcription</keyword>
<dbReference type="InterPro" id="IPR036390">
    <property type="entry name" value="WH_DNA-bd_sf"/>
</dbReference>
<evidence type="ECO:0000313" key="7">
    <source>
        <dbReference type="Proteomes" id="UP000594688"/>
    </source>
</evidence>
<evidence type="ECO:0000256" key="3">
    <source>
        <dbReference type="ARBA" id="ARBA00023125"/>
    </source>
</evidence>
<evidence type="ECO:0000313" key="6">
    <source>
        <dbReference type="EMBL" id="QPJ62956.1"/>
    </source>
</evidence>
<dbReference type="KEGG" id="nli:G3M70_14165"/>
<name>A0A7T0G1K7_9BACT</name>
<dbReference type="Proteomes" id="UP000594688">
    <property type="component" value="Chromosome"/>
</dbReference>
<reference evidence="6 7" key="1">
    <citation type="submission" date="2020-02" db="EMBL/GenBank/DDBJ databases">
        <title>Genomic and physiological characterization of two novel Nitrospinaceae genera.</title>
        <authorList>
            <person name="Mueller A.J."/>
            <person name="Jung M.-Y."/>
            <person name="Strachan C.R."/>
            <person name="Herbold C.W."/>
            <person name="Kirkegaard R.H."/>
            <person name="Daims H."/>
        </authorList>
    </citation>
    <scope>NUCLEOTIDE SEQUENCE [LARGE SCALE GENOMIC DNA]</scope>
    <source>
        <strain evidence="6">EB</strain>
    </source>
</reference>
<dbReference type="InterPro" id="IPR036388">
    <property type="entry name" value="WH-like_DNA-bd_sf"/>
</dbReference>
<dbReference type="GO" id="GO:0003700">
    <property type="term" value="F:DNA-binding transcription factor activity"/>
    <property type="evidence" value="ECO:0007669"/>
    <property type="project" value="InterPro"/>
</dbReference>
<evidence type="ECO:0000256" key="2">
    <source>
        <dbReference type="ARBA" id="ARBA00023015"/>
    </source>
</evidence>
<sequence length="190" mass="21999">MDAELFYDYIERISSFFRSEIRLAGIDYDLHPIQLNALFYLHRCNRYSDTHQGVSDYFGLTKGTVSQTLKSLESKGLIQKKKDMADGRVFHLKVTSEGIKVIEKFLPTQTGEKALKKLPERTQKQLLENLRLLLQAMQKSNAMRPFGICRNCRFNQKKGAGRYFCGLTEEALSRTDIELLCREYENVENS</sequence>
<keyword evidence="2" id="KW-0805">Transcription regulation</keyword>
<comment type="subcellular location">
    <subcellularLocation>
        <location evidence="1">Cytoplasm</location>
    </subcellularLocation>
</comment>
<dbReference type="EMBL" id="CP048685">
    <property type="protein sequence ID" value="QPJ62956.1"/>
    <property type="molecule type" value="Genomic_DNA"/>
</dbReference>
<dbReference type="Gene3D" id="1.10.10.10">
    <property type="entry name" value="Winged helix-like DNA-binding domain superfamily/Winged helix DNA-binding domain"/>
    <property type="match status" value="1"/>
</dbReference>
<dbReference type="GO" id="GO:0006950">
    <property type="term" value="P:response to stress"/>
    <property type="evidence" value="ECO:0007669"/>
    <property type="project" value="TreeGrafter"/>
</dbReference>
<organism evidence="6 7">
    <name type="scientific">Candidatus Nitronauta litoralis</name>
    <dbReference type="NCBI Taxonomy" id="2705533"/>
    <lineage>
        <taxon>Bacteria</taxon>
        <taxon>Pseudomonadati</taxon>
        <taxon>Nitrospinota/Tectimicrobiota group</taxon>
        <taxon>Nitrospinota</taxon>
        <taxon>Nitrospinia</taxon>
        <taxon>Nitrospinales</taxon>
        <taxon>Nitrospinaceae</taxon>
        <taxon>Candidatus Nitronauta</taxon>
    </lineage>
</organism>
<evidence type="ECO:0000256" key="4">
    <source>
        <dbReference type="ARBA" id="ARBA00023163"/>
    </source>
</evidence>
<dbReference type="GO" id="GO:0005737">
    <property type="term" value="C:cytoplasm"/>
    <property type="evidence" value="ECO:0007669"/>
    <property type="project" value="UniProtKB-SubCell"/>
</dbReference>
<dbReference type="InterPro" id="IPR000835">
    <property type="entry name" value="HTH_MarR-typ"/>
</dbReference>
<dbReference type="GO" id="GO:0003677">
    <property type="term" value="F:DNA binding"/>
    <property type="evidence" value="ECO:0007669"/>
    <property type="project" value="UniProtKB-KW"/>
</dbReference>
<gene>
    <name evidence="6" type="ORF">G3M70_14165</name>
</gene>
<feature type="domain" description="HTH marR-type" evidence="5">
    <location>
        <begin position="3"/>
        <end position="139"/>
    </location>
</feature>
<dbReference type="PROSITE" id="PS50995">
    <property type="entry name" value="HTH_MARR_2"/>
    <property type="match status" value="1"/>
</dbReference>
<dbReference type="PANTHER" id="PTHR33164">
    <property type="entry name" value="TRANSCRIPTIONAL REGULATOR, MARR FAMILY"/>
    <property type="match status" value="1"/>
</dbReference>
<evidence type="ECO:0000256" key="1">
    <source>
        <dbReference type="ARBA" id="ARBA00004496"/>
    </source>
</evidence>
<dbReference type="InterPro" id="IPR039422">
    <property type="entry name" value="MarR/SlyA-like"/>
</dbReference>
<dbReference type="Pfam" id="PF12802">
    <property type="entry name" value="MarR_2"/>
    <property type="match status" value="1"/>
</dbReference>
<dbReference type="SUPFAM" id="SSF46785">
    <property type="entry name" value="Winged helix' DNA-binding domain"/>
    <property type="match status" value="1"/>
</dbReference>
<proteinExistence type="predicted"/>
<accession>A0A7T0G1K7</accession>
<keyword evidence="3" id="KW-0238">DNA-binding</keyword>
<dbReference type="SMART" id="SM00347">
    <property type="entry name" value="HTH_MARR"/>
    <property type="match status" value="1"/>
</dbReference>
<dbReference type="InterPro" id="IPR023187">
    <property type="entry name" value="Tscrpt_reg_MarR-type_CS"/>
</dbReference>
<dbReference type="PANTHER" id="PTHR33164:SF5">
    <property type="entry name" value="ORGANIC HYDROPEROXIDE RESISTANCE TRANSCRIPTIONAL REGULATOR"/>
    <property type="match status" value="1"/>
</dbReference>
<dbReference type="AlphaFoldDB" id="A0A7T0G1K7"/>
<dbReference type="PROSITE" id="PS01117">
    <property type="entry name" value="HTH_MARR_1"/>
    <property type="match status" value="1"/>
</dbReference>
<evidence type="ECO:0000259" key="5">
    <source>
        <dbReference type="PROSITE" id="PS50995"/>
    </source>
</evidence>
<protein>
    <submittedName>
        <fullName evidence="6">MarR family transcriptional regulator</fullName>
    </submittedName>
</protein>